<dbReference type="InterPro" id="IPR008257">
    <property type="entry name" value="Pept_M19"/>
</dbReference>
<evidence type="ECO:0000313" key="1">
    <source>
        <dbReference type="EMBL" id="TGD41270.1"/>
    </source>
</evidence>
<evidence type="ECO:0000313" key="2">
    <source>
        <dbReference type="Proteomes" id="UP000297741"/>
    </source>
</evidence>
<protein>
    <submittedName>
        <fullName evidence="1">Membrane dipeptidase</fullName>
    </submittedName>
</protein>
<sequence length="359" mass="38765">MNFPVFDGHNDFLLRLHNAPDRREELWLKGEVDATGKAVGHLDLPRMRKGGFAGGFFAIYIPSPVAHDSADYQAMMNAPPYDVPLPELIDANGAQPVAMSMAAHLHWMARAAPDDFSLCTTATQIRAAMTEGRIAGVMHMEGAEAINPSLDELPLWHAMGLRSIGPVWSRPTVFGHGVPFRFPGTPDTGPGLTDAGKALVRACDEMRIMLDLSHMTEAGFNDVARISSAPLVATHSNAHAVSQSTRNLTDRQLAMIAESGGLVGLNFATSFLREDGRQSPVMGWDLVMRHLDHLLTHLGEDGVGLGSDFDGATIPEGIGDVTGLPALLQAMIQHGFGAELVEKIAHRNWLALLHRVWGA</sequence>
<gene>
    <name evidence="1" type="ORF">EEB11_19220</name>
</gene>
<dbReference type="Proteomes" id="UP000297741">
    <property type="component" value="Unassembled WGS sequence"/>
</dbReference>
<keyword evidence="2" id="KW-1185">Reference proteome</keyword>
<dbReference type="PROSITE" id="PS51365">
    <property type="entry name" value="RENAL_DIPEPTIDASE_2"/>
    <property type="match status" value="1"/>
</dbReference>
<dbReference type="SUPFAM" id="SSF51556">
    <property type="entry name" value="Metallo-dependent hydrolases"/>
    <property type="match status" value="1"/>
</dbReference>
<dbReference type="CDD" id="cd01301">
    <property type="entry name" value="rDP_like"/>
    <property type="match status" value="1"/>
</dbReference>
<name>A0ABY2KGH6_9RHOB</name>
<dbReference type="InterPro" id="IPR032466">
    <property type="entry name" value="Metal_Hydrolase"/>
</dbReference>
<dbReference type="PANTHER" id="PTHR10443:SF12">
    <property type="entry name" value="DIPEPTIDASE"/>
    <property type="match status" value="1"/>
</dbReference>
<dbReference type="Gene3D" id="3.20.20.140">
    <property type="entry name" value="Metal-dependent hydrolases"/>
    <property type="match status" value="1"/>
</dbReference>
<organism evidence="1 2">
    <name type="scientific">Pseudotabrizicola sediminis</name>
    <dbReference type="NCBI Taxonomy" id="2486418"/>
    <lineage>
        <taxon>Bacteria</taxon>
        <taxon>Pseudomonadati</taxon>
        <taxon>Pseudomonadota</taxon>
        <taxon>Alphaproteobacteria</taxon>
        <taxon>Rhodobacterales</taxon>
        <taxon>Paracoccaceae</taxon>
        <taxon>Pseudotabrizicola</taxon>
    </lineage>
</organism>
<dbReference type="PANTHER" id="PTHR10443">
    <property type="entry name" value="MICROSOMAL DIPEPTIDASE"/>
    <property type="match status" value="1"/>
</dbReference>
<comment type="caution">
    <text evidence="1">The sequence shown here is derived from an EMBL/GenBank/DDBJ whole genome shotgun (WGS) entry which is preliminary data.</text>
</comment>
<proteinExistence type="predicted"/>
<dbReference type="EMBL" id="RPEM01000037">
    <property type="protein sequence ID" value="TGD41270.1"/>
    <property type="molecule type" value="Genomic_DNA"/>
</dbReference>
<dbReference type="Pfam" id="PF01244">
    <property type="entry name" value="Peptidase_M19"/>
    <property type="match status" value="1"/>
</dbReference>
<reference evidence="1 2" key="1">
    <citation type="submission" date="2018-11" db="EMBL/GenBank/DDBJ databases">
        <title>Tabrizicola sp. isolated from sediment of alpine lake.</title>
        <authorList>
            <person name="Liu Z."/>
        </authorList>
    </citation>
    <scope>NUCLEOTIDE SEQUENCE [LARGE SCALE GENOMIC DNA]</scope>
    <source>
        <strain evidence="1 2">DRYC-M-16</strain>
    </source>
</reference>
<accession>A0ABY2KGH6</accession>